<feature type="transmembrane region" description="Helical" evidence="1">
    <location>
        <begin position="20"/>
        <end position="41"/>
    </location>
</feature>
<accession>A0A1F6GLA5</accession>
<dbReference type="Proteomes" id="UP000177583">
    <property type="component" value="Unassembled WGS sequence"/>
</dbReference>
<dbReference type="EMBL" id="MFNF01000066">
    <property type="protein sequence ID" value="OGG98850.1"/>
    <property type="molecule type" value="Genomic_DNA"/>
</dbReference>
<gene>
    <name evidence="2" type="ORF">A2557_13170</name>
</gene>
<name>A0A1F6GLA5_9PROT</name>
<dbReference type="Gene3D" id="2.60.120.200">
    <property type="match status" value="1"/>
</dbReference>
<organism evidence="2 3">
    <name type="scientific">Candidatus Lambdaproteobacteria bacterium RIFOXYD2_FULL_56_26</name>
    <dbReference type="NCBI Taxonomy" id="1817773"/>
    <lineage>
        <taxon>Bacteria</taxon>
        <taxon>Pseudomonadati</taxon>
        <taxon>Pseudomonadota</taxon>
        <taxon>Candidatus Lambdaproteobacteria</taxon>
    </lineage>
</organism>
<evidence type="ECO:0000256" key="1">
    <source>
        <dbReference type="SAM" id="Phobius"/>
    </source>
</evidence>
<keyword evidence="1" id="KW-0472">Membrane</keyword>
<dbReference type="SUPFAM" id="SSF49899">
    <property type="entry name" value="Concanavalin A-like lectins/glucanases"/>
    <property type="match status" value="1"/>
</dbReference>
<comment type="caution">
    <text evidence="2">The sequence shown here is derived from an EMBL/GenBank/DDBJ whole genome shotgun (WGS) entry which is preliminary data.</text>
</comment>
<evidence type="ECO:0000313" key="3">
    <source>
        <dbReference type="Proteomes" id="UP000177583"/>
    </source>
</evidence>
<keyword evidence="1" id="KW-0812">Transmembrane</keyword>
<evidence type="ECO:0000313" key="2">
    <source>
        <dbReference type="EMBL" id="OGG98850.1"/>
    </source>
</evidence>
<dbReference type="AlphaFoldDB" id="A0A1F6GLA5"/>
<keyword evidence="1" id="KW-1133">Transmembrane helix</keyword>
<proteinExistence type="predicted"/>
<dbReference type="InterPro" id="IPR013320">
    <property type="entry name" value="ConA-like_dom_sf"/>
</dbReference>
<feature type="transmembrane region" description="Helical" evidence="1">
    <location>
        <begin position="315"/>
        <end position="334"/>
    </location>
</feature>
<reference evidence="2 3" key="1">
    <citation type="journal article" date="2016" name="Nat. Commun.">
        <title>Thousands of microbial genomes shed light on interconnected biogeochemical processes in an aquifer system.</title>
        <authorList>
            <person name="Anantharaman K."/>
            <person name="Brown C.T."/>
            <person name="Hug L.A."/>
            <person name="Sharon I."/>
            <person name="Castelle C.J."/>
            <person name="Probst A.J."/>
            <person name="Thomas B.C."/>
            <person name="Singh A."/>
            <person name="Wilkins M.J."/>
            <person name="Karaoz U."/>
            <person name="Brodie E.L."/>
            <person name="Williams K.H."/>
            <person name="Hubbard S.S."/>
            <person name="Banfield J.F."/>
        </authorList>
    </citation>
    <scope>NUCLEOTIDE SEQUENCE [LARGE SCALE GENOMIC DNA]</scope>
</reference>
<feature type="transmembrane region" description="Helical" evidence="1">
    <location>
        <begin position="276"/>
        <end position="295"/>
    </location>
</feature>
<sequence length="338" mass="38219">MLDLDFNLGVILVSASLKFFGYSLNIVLFVVGLSVLIWPVWGHLYAFKVANDFEDRFIAQFKPSLYLPLNQCETSTVSEESVCGELLSRDIQIPLINDISLEAVYSNGFALSFWVTPIAGQVGFNLNNIFWLGDTSDSFRPFASLWLNQIERNFHFSGADWGYFSLPNMVQPQKPLHITYVFSPPVGGEVYVNNYRLEEFAKSVPEHSGAAFKGSKLQLGIGRGFYPESSLLGTYSNVMIFHRALTEVEIRDLHQVPNFAASAFTLLPQNRHHRNLVLGAACILVALTGSMFLIRWIHPGFSFSVLFVQLKERDWIFLLLLLLGIILYFLIQFAKETV</sequence>
<dbReference type="Pfam" id="PF13385">
    <property type="entry name" value="Laminin_G_3"/>
    <property type="match status" value="1"/>
</dbReference>
<protein>
    <submittedName>
        <fullName evidence="2">Uncharacterized protein</fullName>
    </submittedName>
</protein>